<dbReference type="EMBL" id="LBQB01000002">
    <property type="protein sequence ID" value="KKP70017.1"/>
    <property type="molecule type" value="Genomic_DNA"/>
</dbReference>
<name>A0A0G0ERM4_UNCC3</name>
<gene>
    <name evidence="1" type="ORF">UR67_C0002G0137</name>
</gene>
<proteinExistence type="predicted"/>
<dbReference type="Proteomes" id="UP000034581">
    <property type="component" value="Unassembled WGS sequence"/>
</dbReference>
<organism evidence="1 2">
    <name type="scientific">candidate division CPR3 bacterium GW2011_GWF2_35_18</name>
    <dbReference type="NCBI Taxonomy" id="1618350"/>
    <lineage>
        <taxon>Bacteria</taxon>
        <taxon>Bacteria division CPR3</taxon>
    </lineage>
</organism>
<dbReference type="STRING" id="1618350.UR67_C0002G0137"/>
<reference evidence="1 2" key="1">
    <citation type="journal article" date="2015" name="Nature">
        <title>rRNA introns, odd ribosomes, and small enigmatic genomes across a large radiation of phyla.</title>
        <authorList>
            <person name="Brown C.T."/>
            <person name="Hug L.A."/>
            <person name="Thomas B.C."/>
            <person name="Sharon I."/>
            <person name="Castelle C.J."/>
            <person name="Singh A."/>
            <person name="Wilkins M.J."/>
            <person name="Williams K.H."/>
            <person name="Banfield J.F."/>
        </authorList>
    </citation>
    <scope>NUCLEOTIDE SEQUENCE [LARGE SCALE GENOMIC DNA]</scope>
</reference>
<sequence length="65" mass="7620">MAKEQIKTLGELFEELKTVSGTFSQYIWQQPISLIFDENNGKLLVYEGGKELRNRLFIRKLSKNK</sequence>
<accession>A0A0G0ERM4</accession>
<comment type="caution">
    <text evidence="1">The sequence shown here is derived from an EMBL/GenBank/DDBJ whole genome shotgun (WGS) entry which is preliminary data.</text>
</comment>
<evidence type="ECO:0000313" key="1">
    <source>
        <dbReference type="EMBL" id="KKP70017.1"/>
    </source>
</evidence>
<protein>
    <submittedName>
        <fullName evidence="1">Uncharacterized protein</fullName>
    </submittedName>
</protein>
<evidence type="ECO:0000313" key="2">
    <source>
        <dbReference type="Proteomes" id="UP000034581"/>
    </source>
</evidence>
<dbReference type="AlphaFoldDB" id="A0A0G0ERM4"/>